<feature type="transmembrane region" description="Helical" evidence="7">
    <location>
        <begin position="79"/>
        <end position="101"/>
    </location>
</feature>
<keyword evidence="4 7" id="KW-1133">Transmembrane helix</keyword>
<evidence type="ECO:0000313" key="9">
    <source>
        <dbReference type="Proteomes" id="UP000494206"/>
    </source>
</evidence>
<dbReference type="EMBL" id="CADEPM010000009">
    <property type="protein sequence ID" value="CAB3409965.1"/>
    <property type="molecule type" value="Genomic_DNA"/>
</dbReference>
<feature type="region of interest" description="Disordered" evidence="6">
    <location>
        <begin position="1"/>
        <end position="27"/>
    </location>
</feature>
<feature type="compositionally biased region" description="Polar residues" evidence="6">
    <location>
        <begin position="1"/>
        <end position="11"/>
    </location>
</feature>
<name>A0A8S1FC18_9PELO</name>
<evidence type="ECO:0000256" key="1">
    <source>
        <dbReference type="ARBA" id="ARBA00004141"/>
    </source>
</evidence>
<reference evidence="8 9" key="1">
    <citation type="submission" date="2020-04" db="EMBL/GenBank/DDBJ databases">
        <authorList>
            <person name="Laetsch R D."/>
            <person name="Stevens L."/>
            <person name="Kumar S."/>
            <person name="Blaxter L. M."/>
        </authorList>
    </citation>
    <scope>NUCLEOTIDE SEQUENCE [LARGE SCALE GENOMIC DNA]</scope>
</reference>
<dbReference type="Pfam" id="PF00860">
    <property type="entry name" value="Xan_ur_permease"/>
    <property type="match status" value="1"/>
</dbReference>
<organism evidence="8 9">
    <name type="scientific">Caenorhabditis bovis</name>
    <dbReference type="NCBI Taxonomy" id="2654633"/>
    <lineage>
        <taxon>Eukaryota</taxon>
        <taxon>Metazoa</taxon>
        <taxon>Ecdysozoa</taxon>
        <taxon>Nematoda</taxon>
        <taxon>Chromadorea</taxon>
        <taxon>Rhabditida</taxon>
        <taxon>Rhabditina</taxon>
        <taxon>Rhabditomorpha</taxon>
        <taxon>Rhabditoidea</taxon>
        <taxon>Rhabditidae</taxon>
        <taxon>Peloderinae</taxon>
        <taxon>Caenorhabditis</taxon>
    </lineage>
</organism>
<accession>A0A8S1FC18</accession>
<comment type="caution">
    <text evidence="8">The sequence shown here is derived from an EMBL/GenBank/DDBJ whole genome shotgun (WGS) entry which is preliminary data.</text>
</comment>
<keyword evidence="3 7" id="KW-0812">Transmembrane</keyword>
<evidence type="ECO:0000256" key="4">
    <source>
        <dbReference type="ARBA" id="ARBA00022989"/>
    </source>
</evidence>
<keyword evidence="5 7" id="KW-0472">Membrane</keyword>
<protein>
    <submittedName>
        <fullName evidence="8">Uncharacterized protein</fullName>
    </submittedName>
</protein>
<evidence type="ECO:0000256" key="5">
    <source>
        <dbReference type="ARBA" id="ARBA00023136"/>
    </source>
</evidence>
<dbReference type="OrthoDB" id="1641903at2759"/>
<feature type="transmembrane region" description="Helical" evidence="7">
    <location>
        <begin position="239"/>
        <end position="262"/>
    </location>
</feature>
<keyword evidence="9" id="KW-1185">Reference proteome</keyword>
<feature type="transmembrane region" description="Helical" evidence="7">
    <location>
        <begin position="170"/>
        <end position="191"/>
    </location>
</feature>
<comment type="subcellular location">
    <subcellularLocation>
        <location evidence="1">Membrane</location>
        <topology evidence="1">Multi-pass membrane protein</topology>
    </subcellularLocation>
</comment>
<evidence type="ECO:0000256" key="7">
    <source>
        <dbReference type="SAM" id="Phobius"/>
    </source>
</evidence>
<dbReference type="PANTHER" id="PTHR11119">
    <property type="entry name" value="XANTHINE-URACIL / VITAMIN C PERMEASE FAMILY MEMBER"/>
    <property type="match status" value="1"/>
</dbReference>
<evidence type="ECO:0000256" key="6">
    <source>
        <dbReference type="SAM" id="MobiDB-lite"/>
    </source>
</evidence>
<feature type="transmembrane region" description="Helical" evidence="7">
    <location>
        <begin position="143"/>
        <end position="163"/>
    </location>
</feature>
<evidence type="ECO:0000256" key="3">
    <source>
        <dbReference type="ARBA" id="ARBA00022692"/>
    </source>
</evidence>
<feature type="transmembrane region" description="Helical" evidence="7">
    <location>
        <begin position="383"/>
        <end position="405"/>
    </location>
</feature>
<dbReference type="AlphaFoldDB" id="A0A8S1FC18"/>
<dbReference type="GO" id="GO:0022857">
    <property type="term" value="F:transmembrane transporter activity"/>
    <property type="evidence" value="ECO:0007669"/>
    <property type="project" value="InterPro"/>
</dbReference>
<evidence type="ECO:0000256" key="2">
    <source>
        <dbReference type="ARBA" id="ARBA00008821"/>
    </source>
</evidence>
<dbReference type="GO" id="GO:0016020">
    <property type="term" value="C:membrane"/>
    <property type="evidence" value="ECO:0007669"/>
    <property type="project" value="UniProtKB-SubCell"/>
</dbReference>
<feature type="transmembrane region" description="Helical" evidence="7">
    <location>
        <begin position="411"/>
        <end position="430"/>
    </location>
</feature>
<proteinExistence type="inferred from homology"/>
<feature type="transmembrane region" description="Helical" evidence="7">
    <location>
        <begin position="197"/>
        <end position="218"/>
    </location>
</feature>
<feature type="transmembrane region" description="Helical" evidence="7">
    <location>
        <begin position="442"/>
        <end position="460"/>
    </location>
</feature>
<dbReference type="Proteomes" id="UP000494206">
    <property type="component" value="Unassembled WGS sequence"/>
</dbReference>
<feature type="transmembrane region" description="Helical" evidence="7">
    <location>
        <begin position="475"/>
        <end position="494"/>
    </location>
</feature>
<feature type="transmembrane region" description="Helical" evidence="7">
    <location>
        <begin position="41"/>
        <end position="67"/>
    </location>
</feature>
<dbReference type="InterPro" id="IPR006043">
    <property type="entry name" value="NCS2"/>
</dbReference>
<sequence length="570" mass="62614">MNSGKSSNDTDNIPKKESNQEQESAEKPSSLYFHVNDIPDIFSILLFGFQQMMICLSALLVVPYYVSTMVCAGDQAIELRVQLISATFFTSGIATILQTTFGMRLSILHGPSFAFLPALHTFQNNFPCNADTDPEMWKVKMQLISGSCIVAVLLMPLLGLTGLIGAFSRYIGPITIVPIMLLLTIGTVPDIEEKMGLHWISILEFLILILFVVILEEWEVPIPAFSFKRRRFYIARQKILSQFPYLIGISIAWFICFIMTVANWTPVNSPARTDHNDSLHVLETTPWFQIPMPGRYGAPKFNLALVFGFLASCVAAMIESIGDYNLCAKISCQDRPPPSNINRAFVVEGIGCILAALMGVGTGITTYAENIAIMSVTKVASRVTMQVAGLLLITTAVISKFAAFLAMIPEAIIGGVLAIGVCMINGVTLSNLQSVDLRISRNLTIMGVAVIMGCTVPMHFEKHPLRTGITIVDDVFGTLLTIRMLIGGVIAFVLDNVTPGATREQRGFPTEECSDLTPIHHNGYVFSSSVNRFFLKYNWLTHLPVVPSKSEISITEDQRSASSSTSIFKV</sequence>
<comment type="similarity">
    <text evidence="2">Belongs to the nucleobase:cation symporter-2 (NCS2) (TC 2.A.40) family.</text>
</comment>
<gene>
    <name evidence="8" type="ORF">CBOVIS_LOCUS11550</name>
</gene>
<evidence type="ECO:0000313" key="8">
    <source>
        <dbReference type="EMBL" id="CAB3409965.1"/>
    </source>
</evidence>